<organism evidence="1">
    <name type="scientific">Serratia fonticola</name>
    <dbReference type="NCBI Taxonomy" id="47917"/>
    <lineage>
        <taxon>Bacteria</taxon>
        <taxon>Pseudomonadati</taxon>
        <taxon>Pseudomonadota</taxon>
        <taxon>Gammaproteobacteria</taxon>
        <taxon>Enterobacterales</taxon>
        <taxon>Yersiniaceae</taxon>
        <taxon>Serratia</taxon>
    </lineage>
</organism>
<proteinExistence type="predicted"/>
<name>A0A4U9TNA4_SERFO</name>
<evidence type="ECO:0000313" key="1">
    <source>
        <dbReference type="EMBL" id="VTR17674.1"/>
    </source>
</evidence>
<reference evidence="1" key="1">
    <citation type="submission" date="2019-05" db="EMBL/GenBank/DDBJ databases">
        <authorList>
            <consortium name="Pathogen Informatics"/>
        </authorList>
    </citation>
    <scope>NUCLEOTIDE SEQUENCE [LARGE SCALE GENOMIC DNA]</scope>
    <source>
        <strain evidence="1">NCTC12965</strain>
    </source>
</reference>
<protein>
    <submittedName>
        <fullName evidence="1">Uncharacterized protein</fullName>
    </submittedName>
</protein>
<dbReference type="AlphaFoldDB" id="A0A4U9TNA4"/>
<gene>
    <name evidence="1" type="ORF">NCTC12965_00408</name>
</gene>
<dbReference type="EMBL" id="CABEEZ010000016">
    <property type="protein sequence ID" value="VTR17674.1"/>
    <property type="molecule type" value="Genomic_DNA"/>
</dbReference>
<accession>A0A4U9TNA4</accession>
<sequence>MLIEKVLRSLFQIGQIQFLAVRPGDQRIDDAVALALRNGLQQQQKLVTPPFRQLANHAKIDKPYVVVAQGHYVTGMRIGVIKPMFQHQWS</sequence>